<organism evidence="1 2">
    <name type="scientific">Planktothrix serta PCC 8927</name>
    <dbReference type="NCBI Taxonomy" id="671068"/>
    <lineage>
        <taxon>Bacteria</taxon>
        <taxon>Bacillati</taxon>
        <taxon>Cyanobacteriota</taxon>
        <taxon>Cyanophyceae</taxon>
        <taxon>Oscillatoriophycideae</taxon>
        <taxon>Oscillatoriales</taxon>
        <taxon>Microcoleaceae</taxon>
        <taxon>Planktothrix</taxon>
    </lineage>
</organism>
<protein>
    <submittedName>
        <fullName evidence="1">Uncharacterized protein</fullName>
    </submittedName>
</protein>
<gene>
    <name evidence="1" type="ORF">PL8927_690101</name>
</gene>
<dbReference type="AlphaFoldDB" id="A0A7Z9BWR8"/>
<dbReference type="Proteomes" id="UP000184550">
    <property type="component" value="Unassembled WGS sequence"/>
</dbReference>
<evidence type="ECO:0000313" key="2">
    <source>
        <dbReference type="Proteomes" id="UP000184550"/>
    </source>
</evidence>
<comment type="caution">
    <text evidence="1">The sequence shown here is derived from an EMBL/GenBank/DDBJ whole genome shotgun (WGS) entry which is preliminary data.</text>
</comment>
<reference evidence="1" key="1">
    <citation type="submission" date="2019-10" db="EMBL/GenBank/DDBJ databases">
        <authorList>
            <consortium name="Genoscope - CEA"/>
            <person name="William W."/>
        </authorList>
    </citation>
    <scope>NUCLEOTIDE SEQUENCE [LARGE SCALE GENOMIC DNA]</scope>
    <source>
        <strain evidence="1">BBR_PRJEB10992</strain>
    </source>
</reference>
<sequence length="162" mass="19039">MNNQAKIYSLYFAIDSLITSICTIINNRENSKKIDRDELFNKFWTNGKKKYSELNYDLVAEMGIANYKAEEEFGRIALAIENALGKLENDRHCYWIYCLWFALNIALVDYSFTDPLANQHNLYSEMEERLRLGYQKYLSSSQLTLEEWQNIDSIVKSKLGNF</sequence>
<dbReference type="OrthoDB" id="453738at2"/>
<dbReference type="EMBL" id="CZCU02000145">
    <property type="protein sequence ID" value="VXD20351.1"/>
    <property type="molecule type" value="Genomic_DNA"/>
</dbReference>
<accession>A0A7Z9BWR8</accession>
<evidence type="ECO:0000313" key="1">
    <source>
        <dbReference type="EMBL" id="VXD20351.1"/>
    </source>
</evidence>
<dbReference type="RefSeq" id="WP_083623097.1">
    <property type="nucleotide sequence ID" value="NZ_LR734875.1"/>
</dbReference>
<proteinExistence type="predicted"/>
<name>A0A7Z9BWR8_9CYAN</name>
<keyword evidence="2" id="KW-1185">Reference proteome</keyword>